<dbReference type="PROSITE" id="PS50005">
    <property type="entry name" value="TPR"/>
    <property type="match status" value="1"/>
</dbReference>
<dbReference type="AlphaFoldDB" id="A0A6G7IXN7"/>
<dbReference type="InterPro" id="IPR036737">
    <property type="entry name" value="OmpA-like_sf"/>
</dbReference>
<reference evidence="4 5" key="1">
    <citation type="submission" date="2020-02" db="EMBL/GenBank/DDBJ databases">
        <title>Complete genome of Muricauda sp. 501str8.</title>
        <authorList>
            <person name="Dong B."/>
            <person name="Zhu S."/>
            <person name="Yang J."/>
            <person name="Chen J."/>
        </authorList>
    </citation>
    <scope>NUCLEOTIDE SEQUENCE [LARGE SCALE GENOMIC DNA]</scope>
    <source>
        <strain evidence="4 5">501str8</strain>
    </source>
</reference>
<keyword evidence="1" id="KW-0802">TPR repeat</keyword>
<keyword evidence="5" id="KW-1185">Reference proteome</keyword>
<dbReference type="PROSITE" id="PS51123">
    <property type="entry name" value="OMPA_2"/>
    <property type="match status" value="1"/>
</dbReference>
<gene>
    <name evidence="4" type="ORF">GVT53_00035</name>
</gene>
<dbReference type="InterPro" id="IPR019734">
    <property type="entry name" value="TPR_rpt"/>
</dbReference>
<evidence type="ECO:0000259" key="3">
    <source>
        <dbReference type="PROSITE" id="PS51123"/>
    </source>
</evidence>
<dbReference type="SUPFAM" id="SSF49464">
    <property type="entry name" value="Carboxypeptidase regulatory domain-like"/>
    <property type="match status" value="1"/>
</dbReference>
<sequence length="647" mass="72903">MDHVKKIQITLCTCLLGVVFCFAQKKSQGDVFFFQYEYQKAVNAYEKQLSEGVLTKQQFLNLADAYFKTNNFEKALETYTQLYEQDSVLDNHHYNKMLQSLSKTPDSDKKEGLLASVSSSFPKELMENMKFNDQLLQNGGDENQLDYEIFNLNGNSPQTDFAPSFYNDKLLFSSGRQVNKKLRYEPGNEGYFNIYESEIQQTGQGGAVQPFQALRETDYHEATPSYSPGLNSVFYVLSNTENGELSFDPNGKNALAIAKQTIDGSYQLLLKDLSTSFYYPFYDDASGKLYFSADFEDGYGGTDIYFVYTNHGQVMSAPINLGPRINSSGNEVAPYIFENSFYFASDVFYGLGGMDIYKSNIEGEGFGIPINLGDPINSEFDDFGMVIRNDGDGLLGYFASNRSGGKGKDDIYGFKVDEKPGLKTITFKGLVVNQANGSQIVPNAEVSLWNMNGELLAKTTSDEEGQYRLEIPYESELVLDASKKRYSRYIKKFDQDELDALQNNTFDVPVSFYDDLVEEREGQKVVKMDDFYFETSSTKVTDNIKTELDKVVAFVEAFPSAQLRIETYTDSRGGSSTNFKLTQGRSDNIKKYLVENGVPATNILYTIGYGEDKILNNCTNGVFCLEALHRKNQRTLVVVLNDNVLFD</sequence>
<dbReference type="GO" id="GO:0016020">
    <property type="term" value="C:membrane"/>
    <property type="evidence" value="ECO:0007669"/>
    <property type="project" value="UniProtKB-UniRule"/>
</dbReference>
<dbReference type="Proteomes" id="UP000502928">
    <property type="component" value="Chromosome"/>
</dbReference>
<protein>
    <submittedName>
        <fullName evidence="4">OmpA family protein</fullName>
    </submittedName>
</protein>
<dbReference type="InterPro" id="IPR008969">
    <property type="entry name" value="CarboxyPept-like_regulatory"/>
</dbReference>
<dbReference type="KEGG" id="mut:GVT53_00035"/>
<feature type="repeat" description="TPR" evidence="1">
    <location>
        <begin position="56"/>
        <end position="89"/>
    </location>
</feature>
<dbReference type="EMBL" id="CP049616">
    <property type="protein sequence ID" value="QII43149.1"/>
    <property type="molecule type" value="Genomic_DNA"/>
</dbReference>
<dbReference type="SUPFAM" id="SSF103088">
    <property type="entry name" value="OmpA-like"/>
    <property type="match status" value="1"/>
</dbReference>
<feature type="domain" description="OmpA-like" evidence="3">
    <location>
        <begin position="521"/>
        <end position="643"/>
    </location>
</feature>
<dbReference type="SUPFAM" id="SSF48452">
    <property type="entry name" value="TPR-like"/>
    <property type="match status" value="1"/>
</dbReference>
<dbReference type="Gene3D" id="1.25.40.10">
    <property type="entry name" value="Tetratricopeptide repeat domain"/>
    <property type="match status" value="1"/>
</dbReference>
<name>A0A6G7IXN7_9FLAO</name>
<dbReference type="InterPro" id="IPR006665">
    <property type="entry name" value="OmpA-like"/>
</dbReference>
<dbReference type="InterPro" id="IPR050330">
    <property type="entry name" value="Bact_OuterMem_StrucFunc"/>
</dbReference>
<proteinExistence type="predicted"/>
<dbReference type="Pfam" id="PF00691">
    <property type="entry name" value="OmpA"/>
    <property type="match status" value="1"/>
</dbReference>
<dbReference type="PANTHER" id="PTHR30329">
    <property type="entry name" value="STATOR ELEMENT OF FLAGELLAR MOTOR COMPLEX"/>
    <property type="match status" value="1"/>
</dbReference>
<dbReference type="PANTHER" id="PTHR30329:SF21">
    <property type="entry name" value="LIPOPROTEIN YIAD-RELATED"/>
    <property type="match status" value="1"/>
</dbReference>
<evidence type="ECO:0000313" key="4">
    <source>
        <dbReference type="EMBL" id="QII43149.1"/>
    </source>
</evidence>
<evidence type="ECO:0000256" key="2">
    <source>
        <dbReference type="PROSITE-ProRule" id="PRU00473"/>
    </source>
</evidence>
<dbReference type="CDD" id="cd07185">
    <property type="entry name" value="OmpA_C-like"/>
    <property type="match status" value="1"/>
</dbReference>
<dbReference type="RefSeq" id="WP_166246870.1">
    <property type="nucleotide sequence ID" value="NZ_CP049616.1"/>
</dbReference>
<evidence type="ECO:0000313" key="5">
    <source>
        <dbReference type="Proteomes" id="UP000502928"/>
    </source>
</evidence>
<dbReference type="Gene3D" id="3.30.1330.60">
    <property type="entry name" value="OmpA-like domain"/>
    <property type="match status" value="1"/>
</dbReference>
<keyword evidence="2" id="KW-0472">Membrane</keyword>
<evidence type="ECO:0000256" key="1">
    <source>
        <dbReference type="PROSITE-ProRule" id="PRU00339"/>
    </source>
</evidence>
<accession>A0A6G7IXN7</accession>
<organism evidence="4 5">
    <name type="scientific">Flagellimonas oceani</name>
    <dbReference type="NCBI Taxonomy" id="2698672"/>
    <lineage>
        <taxon>Bacteria</taxon>
        <taxon>Pseudomonadati</taxon>
        <taxon>Bacteroidota</taxon>
        <taxon>Flavobacteriia</taxon>
        <taxon>Flavobacteriales</taxon>
        <taxon>Flavobacteriaceae</taxon>
        <taxon>Flagellimonas</taxon>
    </lineage>
</organism>
<dbReference type="InterPro" id="IPR011990">
    <property type="entry name" value="TPR-like_helical_dom_sf"/>
</dbReference>